<evidence type="ECO:0000313" key="1">
    <source>
        <dbReference type="EMBL" id="KAI8040301.1"/>
    </source>
</evidence>
<dbReference type="EMBL" id="JAMKOV010000004">
    <property type="protein sequence ID" value="KAI8040301.1"/>
    <property type="molecule type" value="Genomic_DNA"/>
</dbReference>
<gene>
    <name evidence="1" type="ORF">M5D96_006241</name>
</gene>
<sequence length="91" mass="9920">MAVMATWRYKGMDVQSYGRGGGVADGVGGTVNGDNGGARLEAPTLATAMRPVDGVVDQTKSRQQAVLEQNSGCWHWHWHWHSHTSRQTPSE</sequence>
<dbReference type="Proteomes" id="UP001059596">
    <property type="component" value="Unassembled WGS sequence"/>
</dbReference>
<reference evidence="1" key="1">
    <citation type="journal article" date="2023" name="Genome Biol. Evol.">
        <title>Long-read-based Genome Assembly of Drosophila gunungcola Reveals Fewer Chemosensory Genes in Flower-breeding Species.</title>
        <authorList>
            <person name="Negi A."/>
            <person name="Liao B.Y."/>
            <person name="Yeh S.D."/>
        </authorList>
    </citation>
    <scope>NUCLEOTIDE SEQUENCE</scope>
    <source>
        <strain evidence="1">Sukarami</strain>
    </source>
</reference>
<keyword evidence="2" id="KW-1185">Reference proteome</keyword>
<dbReference type="AlphaFoldDB" id="A0A9P9YNQ7"/>
<organism evidence="1 2">
    <name type="scientific">Drosophila gunungcola</name>
    <name type="common">fruit fly</name>
    <dbReference type="NCBI Taxonomy" id="103775"/>
    <lineage>
        <taxon>Eukaryota</taxon>
        <taxon>Metazoa</taxon>
        <taxon>Ecdysozoa</taxon>
        <taxon>Arthropoda</taxon>
        <taxon>Hexapoda</taxon>
        <taxon>Insecta</taxon>
        <taxon>Pterygota</taxon>
        <taxon>Neoptera</taxon>
        <taxon>Endopterygota</taxon>
        <taxon>Diptera</taxon>
        <taxon>Brachycera</taxon>
        <taxon>Muscomorpha</taxon>
        <taxon>Ephydroidea</taxon>
        <taxon>Drosophilidae</taxon>
        <taxon>Drosophila</taxon>
        <taxon>Sophophora</taxon>
    </lineage>
</organism>
<evidence type="ECO:0000313" key="2">
    <source>
        <dbReference type="Proteomes" id="UP001059596"/>
    </source>
</evidence>
<comment type="caution">
    <text evidence="1">The sequence shown here is derived from an EMBL/GenBank/DDBJ whole genome shotgun (WGS) entry which is preliminary data.</text>
</comment>
<protein>
    <submittedName>
        <fullName evidence="1">Uncharacterized protein</fullName>
    </submittedName>
</protein>
<name>A0A9P9YNQ7_9MUSC</name>
<proteinExistence type="predicted"/>
<accession>A0A9P9YNQ7</accession>